<feature type="compositionally biased region" description="Polar residues" evidence="2">
    <location>
        <begin position="120"/>
        <end position="133"/>
    </location>
</feature>
<feature type="coiled-coil region" evidence="1">
    <location>
        <begin position="202"/>
        <end position="229"/>
    </location>
</feature>
<dbReference type="GO" id="GO:0007271">
    <property type="term" value="P:synaptic transmission, cholinergic"/>
    <property type="evidence" value="ECO:0007669"/>
    <property type="project" value="TreeGrafter"/>
</dbReference>
<dbReference type="GO" id="GO:0043005">
    <property type="term" value="C:neuron projection"/>
    <property type="evidence" value="ECO:0007669"/>
    <property type="project" value="TreeGrafter"/>
</dbReference>
<feature type="domain" description="Resistance to inhibitors of cholinesterase protein 3 N-terminal" evidence="4">
    <location>
        <begin position="78"/>
        <end position="228"/>
    </location>
</feature>
<feature type="compositionally biased region" description="Basic and acidic residues" evidence="2">
    <location>
        <begin position="329"/>
        <end position="342"/>
    </location>
</feature>
<protein>
    <submittedName>
        <fullName evidence="5">Coiled-coil domain containing 107</fullName>
    </submittedName>
</protein>
<evidence type="ECO:0000313" key="5">
    <source>
        <dbReference type="Ensembl" id="ENSPMRP00000028495.1"/>
    </source>
</evidence>
<dbReference type="InterPro" id="IPR032763">
    <property type="entry name" value="RIC3_N"/>
</dbReference>
<dbReference type="GO" id="GO:0045202">
    <property type="term" value="C:synapse"/>
    <property type="evidence" value="ECO:0007669"/>
    <property type="project" value="GOC"/>
</dbReference>
<evidence type="ECO:0000256" key="1">
    <source>
        <dbReference type="SAM" id="Coils"/>
    </source>
</evidence>
<feature type="region of interest" description="Disordered" evidence="2">
    <location>
        <begin position="94"/>
        <end position="133"/>
    </location>
</feature>
<dbReference type="KEGG" id="pmua:114604994"/>
<gene>
    <name evidence="5" type="primary">CCDC107</name>
</gene>
<dbReference type="OMA" id="NREDDCN"/>
<dbReference type="Ensembl" id="ENSPMRT00000030228.1">
    <property type="protein sequence ID" value="ENSPMRP00000028495.1"/>
    <property type="gene ID" value="ENSPMRG00000018404.1"/>
</dbReference>
<feature type="transmembrane region" description="Helical" evidence="3">
    <location>
        <begin position="43"/>
        <end position="66"/>
    </location>
</feature>
<reference evidence="5 6" key="1">
    <citation type="journal article" date="2019" name="Proc. Natl. Acad. Sci. U.S.A.">
        <title>Regulatory changes in pterin and carotenoid genes underlie balanced color polymorphisms in the wall lizard.</title>
        <authorList>
            <person name="Andrade P."/>
            <person name="Pinho C."/>
            <person name="Perez I de Lanuza G."/>
            <person name="Afonso S."/>
            <person name="Brejcha J."/>
            <person name="Rubin C.J."/>
            <person name="Wallerman O."/>
            <person name="Pereira P."/>
            <person name="Sabatino S.J."/>
            <person name="Bellati A."/>
            <person name="Pellitteri-Rosa D."/>
            <person name="Bosakova Z."/>
            <person name="Bunikis I."/>
            <person name="Carretero M.A."/>
            <person name="Feiner N."/>
            <person name="Marsik P."/>
            <person name="Pauperio F."/>
            <person name="Salvi D."/>
            <person name="Soler L."/>
            <person name="While G.M."/>
            <person name="Uller T."/>
            <person name="Font E."/>
            <person name="Andersson L."/>
            <person name="Carneiro M."/>
        </authorList>
    </citation>
    <scope>NUCLEOTIDE SEQUENCE</scope>
</reference>
<feature type="region of interest" description="Disordered" evidence="2">
    <location>
        <begin position="329"/>
        <end position="368"/>
    </location>
</feature>
<dbReference type="CTD" id="203260"/>
<feature type="transmembrane region" description="Helical" evidence="3">
    <location>
        <begin position="72"/>
        <end position="91"/>
    </location>
</feature>
<dbReference type="RefSeq" id="XP_028601540.1">
    <property type="nucleotide sequence ID" value="XM_028745707.1"/>
</dbReference>
<dbReference type="GO" id="GO:0043025">
    <property type="term" value="C:neuronal cell body"/>
    <property type="evidence" value="ECO:0007669"/>
    <property type="project" value="TreeGrafter"/>
</dbReference>
<proteinExistence type="predicted"/>
<dbReference type="GeneTree" id="ENSGT00440000034107"/>
<dbReference type="PANTHER" id="PTHR21723">
    <property type="entry name" value="RESISTANCE TO INHIBITORS OF CHOLINESTERASE PROTEIN 3 RIC3"/>
    <property type="match status" value="1"/>
</dbReference>
<feature type="compositionally biased region" description="Acidic residues" evidence="2">
    <location>
        <begin position="343"/>
        <end position="353"/>
    </location>
</feature>
<dbReference type="PANTHER" id="PTHR21723:SF2">
    <property type="entry name" value="RESISTANCE TO INHIBITORS OF CHOLINESTERASE PROTEIN 3 N-TERMINAL DOMAIN-CONTAINING PROTEIN"/>
    <property type="match status" value="1"/>
</dbReference>
<dbReference type="GeneID" id="114604994"/>
<keyword evidence="3" id="KW-0472">Membrane</keyword>
<reference evidence="5" key="2">
    <citation type="submission" date="2025-08" db="UniProtKB">
        <authorList>
            <consortium name="Ensembl"/>
        </authorList>
    </citation>
    <scope>IDENTIFICATION</scope>
</reference>
<dbReference type="AlphaFoldDB" id="A0A670JX85"/>
<dbReference type="InterPro" id="IPR026160">
    <property type="entry name" value="Ric3"/>
</dbReference>
<sequence>MVSSPNFPLSCAADFRSPQASCHRYTSRSTIPGWPRAVCRPSLLLLVVSSAAAVLAVPFPAAAMVLSSVQQVFISVLLVLCVFVVMPRMFGGSGRSPRGTKASPGRHDPHQQRHGGSERILQSQMNSEGSESKTYQSIQQMRNAMEKEMKTERTRGNGKDFALTLMPLYAVGVGVFALYKFLKMKSQEESLSKQEKTTEVKTKETERQLMELEQHLAQTEKMLNSLLNQLDPLSSCINALASEQKDEIMVQLESIRKLMKESGLDKSTMKPEDVSHTCQERLEDLIQSFSSHPEAEMGEGDNENCGHKELFADIEEHCDEEVHKHYDHEFFLSPTEDPKKMEDDEVIDQETAEPETGLRRRIKNELGR</sequence>
<organism evidence="5 6">
    <name type="scientific">Podarcis muralis</name>
    <name type="common">Wall lizard</name>
    <name type="synonym">Lacerta muralis</name>
    <dbReference type="NCBI Taxonomy" id="64176"/>
    <lineage>
        <taxon>Eukaryota</taxon>
        <taxon>Metazoa</taxon>
        <taxon>Chordata</taxon>
        <taxon>Craniata</taxon>
        <taxon>Vertebrata</taxon>
        <taxon>Euteleostomi</taxon>
        <taxon>Lepidosauria</taxon>
        <taxon>Squamata</taxon>
        <taxon>Bifurcata</taxon>
        <taxon>Unidentata</taxon>
        <taxon>Episquamata</taxon>
        <taxon>Laterata</taxon>
        <taxon>Lacertibaenia</taxon>
        <taxon>Lacertidae</taxon>
        <taxon>Podarcis</taxon>
    </lineage>
</organism>
<keyword evidence="1" id="KW-0175">Coiled coil</keyword>
<evidence type="ECO:0000256" key="3">
    <source>
        <dbReference type="SAM" id="Phobius"/>
    </source>
</evidence>
<evidence type="ECO:0000259" key="4">
    <source>
        <dbReference type="Pfam" id="PF15361"/>
    </source>
</evidence>
<dbReference type="OrthoDB" id="9904035at2759"/>
<keyword evidence="3" id="KW-0812">Transmembrane</keyword>
<dbReference type="GO" id="GO:0034394">
    <property type="term" value="P:protein localization to cell surface"/>
    <property type="evidence" value="ECO:0007669"/>
    <property type="project" value="TreeGrafter"/>
</dbReference>
<accession>A0A670JX85</accession>
<evidence type="ECO:0000256" key="2">
    <source>
        <dbReference type="SAM" id="MobiDB-lite"/>
    </source>
</evidence>
<dbReference type="Pfam" id="PF15361">
    <property type="entry name" value="RIC3"/>
    <property type="match status" value="1"/>
</dbReference>
<keyword evidence="3" id="KW-1133">Transmembrane helix</keyword>
<evidence type="ECO:0000313" key="6">
    <source>
        <dbReference type="Proteomes" id="UP000472272"/>
    </source>
</evidence>
<feature type="compositionally biased region" description="Basic and acidic residues" evidence="2">
    <location>
        <begin position="105"/>
        <end position="117"/>
    </location>
</feature>
<reference evidence="5" key="3">
    <citation type="submission" date="2025-09" db="UniProtKB">
        <authorList>
            <consortium name="Ensembl"/>
        </authorList>
    </citation>
    <scope>IDENTIFICATION</scope>
</reference>
<dbReference type="Proteomes" id="UP000472272">
    <property type="component" value="Chromosome 10"/>
</dbReference>
<name>A0A670JX85_PODMU</name>
<feature type="transmembrane region" description="Helical" evidence="3">
    <location>
        <begin position="161"/>
        <end position="182"/>
    </location>
</feature>
<keyword evidence="6" id="KW-1185">Reference proteome</keyword>